<accession>A0AAW4G4C4</accession>
<dbReference type="InterPro" id="IPR050583">
    <property type="entry name" value="Mycobacterial_A85_antigen"/>
</dbReference>
<dbReference type="InterPro" id="IPR000801">
    <property type="entry name" value="Esterase-like"/>
</dbReference>
<feature type="chain" id="PRO_5043722367" evidence="1">
    <location>
        <begin position="35"/>
        <end position="339"/>
    </location>
</feature>
<sequence length="339" mass="36353">MSVTSGNFQRRTVRAFAAVIAVVLALAFSATAVADTGVKAERADLLARAMAEGRALDLTVHSSSMNRDVPVRVLVAADTSVPRPTLYLLNGSGGGEGDAHWFVQTDLVKFAADKNVNIVVPMSGGYSYYTDWVKADPNFGLNKWTTFLTGELPPVIDQKVNGSGVNGIAGISMAGTSVLALAESAPDLYRAVAAYSGCAETSTRLGQLAVQAVVGERGDVRNMWGPVGGPGWRDHDPVVNAHKLRGKTIYVSSGTGMPGRHDHLANEAIDGDVVEYARIVGVGGPLEAATHYCTQNLDKRLEQLRIPATFDYEPGTHSWPYWQDQLAKSWPMLERALTR</sequence>
<organism evidence="2 3">
    <name type="scientific">Gordonia rubripertincta</name>
    <name type="common">Rhodococcus corallinus</name>
    <dbReference type="NCBI Taxonomy" id="36822"/>
    <lineage>
        <taxon>Bacteria</taxon>
        <taxon>Bacillati</taxon>
        <taxon>Actinomycetota</taxon>
        <taxon>Actinomycetes</taxon>
        <taxon>Mycobacteriales</taxon>
        <taxon>Gordoniaceae</taxon>
        <taxon>Gordonia</taxon>
    </lineage>
</organism>
<dbReference type="Proteomes" id="UP001195196">
    <property type="component" value="Unassembled WGS sequence"/>
</dbReference>
<dbReference type="SUPFAM" id="SSF53474">
    <property type="entry name" value="alpha/beta-Hydrolases"/>
    <property type="match status" value="1"/>
</dbReference>
<dbReference type="PANTHER" id="PTHR48098:SF1">
    <property type="entry name" value="DIACYLGLYCEROL ACYLTRANSFERASE_MYCOLYLTRANSFERASE AG85A"/>
    <property type="match status" value="1"/>
</dbReference>
<feature type="signal peptide" evidence="1">
    <location>
        <begin position="1"/>
        <end position="34"/>
    </location>
</feature>
<dbReference type="Gene3D" id="3.40.50.1820">
    <property type="entry name" value="alpha/beta hydrolase"/>
    <property type="match status" value="1"/>
</dbReference>
<dbReference type="RefSeq" id="WP_143933948.1">
    <property type="nucleotide sequence ID" value="NZ_JAFFGU010000003.1"/>
</dbReference>
<gene>
    <name evidence="2" type="ORF">JTZ10_09960</name>
</gene>
<dbReference type="InterPro" id="IPR029058">
    <property type="entry name" value="AB_hydrolase_fold"/>
</dbReference>
<name>A0AAW4G4C4_GORRU</name>
<evidence type="ECO:0000313" key="2">
    <source>
        <dbReference type="EMBL" id="MBM7278084.1"/>
    </source>
</evidence>
<keyword evidence="1" id="KW-0732">Signal</keyword>
<dbReference type="AlphaFoldDB" id="A0AAW4G4C4"/>
<proteinExistence type="predicted"/>
<dbReference type="Pfam" id="PF00756">
    <property type="entry name" value="Esterase"/>
    <property type="match status" value="1"/>
</dbReference>
<dbReference type="GO" id="GO:0016747">
    <property type="term" value="F:acyltransferase activity, transferring groups other than amino-acyl groups"/>
    <property type="evidence" value="ECO:0007669"/>
    <property type="project" value="TreeGrafter"/>
</dbReference>
<comment type="caution">
    <text evidence="2">The sequence shown here is derived from an EMBL/GenBank/DDBJ whole genome shotgun (WGS) entry which is preliminary data.</text>
</comment>
<protein>
    <submittedName>
        <fullName evidence="2">Esterase family protein</fullName>
    </submittedName>
</protein>
<evidence type="ECO:0000313" key="3">
    <source>
        <dbReference type="Proteomes" id="UP001195196"/>
    </source>
</evidence>
<dbReference type="EMBL" id="JAFFGU010000003">
    <property type="protein sequence ID" value="MBM7278084.1"/>
    <property type="molecule type" value="Genomic_DNA"/>
</dbReference>
<reference evidence="2" key="1">
    <citation type="submission" date="2021-02" db="EMBL/GenBank/DDBJ databases">
        <title>Taxonomy, biology and ecology of Rhodococcus bacteria occurring in California pistachio and other woody hosts as revealed by genome sequence analyses.</title>
        <authorList>
            <person name="Riely B."/>
            <person name="Gai Y."/>
        </authorList>
    </citation>
    <scope>NUCLEOTIDE SEQUENCE</scope>
    <source>
        <strain evidence="2">BP-295</strain>
    </source>
</reference>
<evidence type="ECO:0000256" key="1">
    <source>
        <dbReference type="SAM" id="SignalP"/>
    </source>
</evidence>
<dbReference type="PANTHER" id="PTHR48098">
    <property type="entry name" value="ENTEROCHELIN ESTERASE-RELATED"/>
    <property type="match status" value="1"/>
</dbReference>